<protein>
    <submittedName>
        <fullName evidence="1">Uncharacterized protein</fullName>
    </submittedName>
</protein>
<proteinExistence type="predicted"/>
<dbReference type="Proteomes" id="UP000075636">
    <property type="component" value="Unassembled WGS sequence"/>
</dbReference>
<dbReference type="AlphaFoldDB" id="A0A149TLQ3"/>
<gene>
    <name evidence="1" type="ORF">AD945_03360</name>
</gene>
<reference evidence="1 2" key="1">
    <citation type="submission" date="2015-06" db="EMBL/GenBank/DDBJ databases">
        <title>Improved classification and identification of acetic acid bacteria using matrix-assisted laser desorption/ionization time-of-flight mass spectrometry; Gluconobacter nephelii and Gluconobacter uchimurae are later heterotypic synonyms of Gluconobacter japonicus and Gluconobacter oxydans, respectively.</title>
        <authorList>
            <person name="Li L."/>
            <person name="Cleenwerck I."/>
            <person name="De Vuyst L."/>
            <person name="Vandamme P."/>
        </authorList>
    </citation>
    <scope>NUCLEOTIDE SEQUENCE [LARGE SCALE GENOMIC DNA]</scope>
    <source>
        <strain evidence="1 2">LMG 1768</strain>
    </source>
</reference>
<sequence length="60" mass="7014">MESQSRPQYQGVFRTLHVINNPEEAQQKATAAQQFIQTNYNTQTILARQMQRFTELTKKA</sequence>
<evidence type="ECO:0000313" key="2">
    <source>
        <dbReference type="Proteomes" id="UP000075636"/>
    </source>
</evidence>
<comment type="caution">
    <text evidence="1">The sequence shown here is derived from an EMBL/GenBank/DDBJ whole genome shotgun (WGS) entry which is preliminary data.</text>
</comment>
<name>A0A149TLQ3_9PROT</name>
<organism evidence="1 2">
    <name type="scientific">Gluconobacter albidus</name>
    <dbReference type="NCBI Taxonomy" id="318683"/>
    <lineage>
        <taxon>Bacteria</taxon>
        <taxon>Pseudomonadati</taxon>
        <taxon>Pseudomonadota</taxon>
        <taxon>Alphaproteobacteria</taxon>
        <taxon>Acetobacterales</taxon>
        <taxon>Acetobacteraceae</taxon>
        <taxon>Gluconobacter</taxon>
    </lineage>
</organism>
<dbReference type="EMBL" id="LHZR01000090">
    <property type="protein sequence ID" value="KXV49787.1"/>
    <property type="molecule type" value="Genomic_DNA"/>
</dbReference>
<evidence type="ECO:0000313" key="1">
    <source>
        <dbReference type="EMBL" id="KXV49787.1"/>
    </source>
</evidence>
<dbReference type="PATRIC" id="fig|318683.6.peg.3126"/>
<accession>A0A149TLQ3</accession>